<keyword evidence="3" id="KW-1185">Reference proteome</keyword>
<dbReference type="Proteomes" id="UP001168613">
    <property type="component" value="Unassembled WGS sequence"/>
</dbReference>
<sequence>MYLLLMLEFQSSVEPSMALRLSTYVTLMYEQLLRQQRIRLCEGLPAVLPLVLYTGTAPWTAARELSALIQPVSTRFATYQPQQRYLLIEQGIWAKNKALPHTNLTALLFLLEHCTDTEQAQQLLRAIDRQSSPYATLRRAFLAWFRDAYLARVAPGLSTYLYHSSRYCYVSLKVSLAAYPQECNSVLRLQVLNNEKRGP</sequence>
<dbReference type="InterPro" id="IPR051699">
    <property type="entry name" value="Rpn/YhgA-like_nuclease"/>
</dbReference>
<comment type="caution">
    <text evidence="2">The sequence shown here is derived from an EMBL/GenBank/DDBJ whole genome shotgun (WGS) entry which is preliminary data.</text>
</comment>
<accession>A0ABT8EKX2</accession>
<name>A0ABT8EKX2_9BURK</name>
<feature type="domain" description="Transposase (putative) YhgA-like" evidence="1">
    <location>
        <begin position="2"/>
        <end position="123"/>
    </location>
</feature>
<evidence type="ECO:0000313" key="3">
    <source>
        <dbReference type="Proteomes" id="UP001168613"/>
    </source>
</evidence>
<dbReference type="EMBL" id="JAJHNU010000003">
    <property type="protein sequence ID" value="MDN4121855.1"/>
    <property type="molecule type" value="Genomic_DNA"/>
</dbReference>
<proteinExistence type="predicted"/>
<reference evidence="2" key="1">
    <citation type="submission" date="2021-11" db="EMBL/GenBank/DDBJ databases">
        <title>Draft genome sequence of Alcaligenes endophyticus type strain CCUG 75668T.</title>
        <authorList>
            <person name="Salva-Serra F."/>
            <person name="Duran R.E."/>
            <person name="Seeger M."/>
            <person name="Moore E.R.B."/>
            <person name="Jaen-Luchoro D."/>
        </authorList>
    </citation>
    <scope>NUCLEOTIDE SEQUENCE</scope>
    <source>
        <strain evidence="2">CCUG 75668</strain>
    </source>
</reference>
<dbReference type="Pfam" id="PF04754">
    <property type="entry name" value="Transposase_31"/>
    <property type="match status" value="1"/>
</dbReference>
<gene>
    <name evidence="2" type="ORF">LMS43_11195</name>
</gene>
<protein>
    <submittedName>
        <fullName evidence="2">Rpn family recombination-promoting nuclease/putative transposase</fullName>
    </submittedName>
</protein>
<dbReference type="PANTHER" id="PTHR34611">
    <property type="match status" value="1"/>
</dbReference>
<evidence type="ECO:0000313" key="2">
    <source>
        <dbReference type="EMBL" id="MDN4121855.1"/>
    </source>
</evidence>
<dbReference type="InterPro" id="IPR006842">
    <property type="entry name" value="Transposase_31"/>
</dbReference>
<evidence type="ECO:0000259" key="1">
    <source>
        <dbReference type="Pfam" id="PF04754"/>
    </source>
</evidence>
<organism evidence="2 3">
    <name type="scientific">Alcaligenes endophyticus</name>
    <dbReference type="NCBI Taxonomy" id="1929088"/>
    <lineage>
        <taxon>Bacteria</taxon>
        <taxon>Pseudomonadati</taxon>
        <taxon>Pseudomonadota</taxon>
        <taxon>Betaproteobacteria</taxon>
        <taxon>Burkholderiales</taxon>
        <taxon>Alcaligenaceae</taxon>
        <taxon>Alcaligenes</taxon>
    </lineage>
</organism>
<dbReference type="PANTHER" id="PTHR34611:SF2">
    <property type="entry name" value="INACTIVE RECOMBINATION-PROMOTING NUCLEASE-LIKE PROTEIN RPNE-RELATED"/>
    <property type="match status" value="1"/>
</dbReference>